<dbReference type="EMBL" id="MU826837">
    <property type="protein sequence ID" value="KAJ7372366.1"/>
    <property type="molecule type" value="Genomic_DNA"/>
</dbReference>
<accession>A0A9W9YZR0</accession>
<dbReference type="AlphaFoldDB" id="A0A9W9YZR0"/>
<dbReference type="OrthoDB" id="5985666at2759"/>
<evidence type="ECO:0000313" key="3">
    <source>
        <dbReference type="Proteomes" id="UP001163046"/>
    </source>
</evidence>
<sequence length="120" mass="13853">MHEGDQTSTTTCTPASGQMSSRLITSTEGQTGSRSDNNKWMDPNVGPWEMVKLFLPDVGFHMVILSVEDMEITAILNLMFWCNHFTVQRPLIKDVRDTRNTKWAHLPKFRVIRSRKERCL</sequence>
<protein>
    <submittedName>
        <fullName evidence="2">Uncharacterized protein</fullName>
    </submittedName>
</protein>
<gene>
    <name evidence="2" type="ORF">OS493_019813</name>
</gene>
<feature type="compositionally biased region" description="Polar residues" evidence="1">
    <location>
        <begin position="1"/>
        <end position="35"/>
    </location>
</feature>
<dbReference type="Proteomes" id="UP001163046">
    <property type="component" value="Unassembled WGS sequence"/>
</dbReference>
<dbReference type="InterPro" id="IPR027897">
    <property type="entry name" value="DUF4559"/>
</dbReference>
<dbReference type="Pfam" id="PF15112">
    <property type="entry name" value="DUF4559"/>
    <property type="match status" value="1"/>
</dbReference>
<reference evidence="2" key="1">
    <citation type="submission" date="2023-01" db="EMBL/GenBank/DDBJ databases">
        <title>Genome assembly of the deep-sea coral Lophelia pertusa.</title>
        <authorList>
            <person name="Herrera S."/>
            <person name="Cordes E."/>
        </authorList>
    </citation>
    <scope>NUCLEOTIDE SEQUENCE</scope>
    <source>
        <strain evidence="2">USNM1676648</strain>
        <tissue evidence="2">Polyp</tissue>
    </source>
</reference>
<organism evidence="2 3">
    <name type="scientific">Desmophyllum pertusum</name>
    <dbReference type="NCBI Taxonomy" id="174260"/>
    <lineage>
        <taxon>Eukaryota</taxon>
        <taxon>Metazoa</taxon>
        <taxon>Cnidaria</taxon>
        <taxon>Anthozoa</taxon>
        <taxon>Hexacorallia</taxon>
        <taxon>Scleractinia</taxon>
        <taxon>Caryophylliina</taxon>
        <taxon>Caryophylliidae</taxon>
        <taxon>Desmophyllum</taxon>
    </lineage>
</organism>
<evidence type="ECO:0000313" key="2">
    <source>
        <dbReference type="EMBL" id="KAJ7372366.1"/>
    </source>
</evidence>
<proteinExistence type="predicted"/>
<keyword evidence="3" id="KW-1185">Reference proteome</keyword>
<name>A0A9W9YZR0_9CNID</name>
<evidence type="ECO:0000256" key="1">
    <source>
        <dbReference type="SAM" id="MobiDB-lite"/>
    </source>
</evidence>
<comment type="caution">
    <text evidence="2">The sequence shown here is derived from an EMBL/GenBank/DDBJ whole genome shotgun (WGS) entry which is preliminary data.</text>
</comment>
<feature type="region of interest" description="Disordered" evidence="1">
    <location>
        <begin position="1"/>
        <end position="41"/>
    </location>
</feature>